<keyword evidence="2" id="KW-1133">Transmembrane helix</keyword>
<protein>
    <submittedName>
        <fullName evidence="3">HEAT repeat protein</fullName>
    </submittedName>
</protein>
<dbReference type="Proteomes" id="UP000562352">
    <property type="component" value="Unassembled WGS sequence"/>
</dbReference>
<dbReference type="PANTHER" id="PTHR12697">
    <property type="entry name" value="PBS LYASE HEAT-LIKE PROTEIN"/>
    <property type="match status" value="1"/>
</dbReference>
<comment type="function">
    <text evidence="1">Catalyzes the hydroxylation of the N(6)-(4-aminobutyl)-L-lysine intermediate produced by deoxyhypusine synthase/DHPS on a critical lysine of the eukaryotic translation initiation factor 5A/eIF-5A. This is the second step of the post-translational modification of that lysine into an unusual amino acid residue named hypusine. Hypusination is unique to mature eIF-5A factor and is essential for its function.</text>
</comment>
<evidence type="ECO:0000313" key="3">
    <source>
        <dbReference type="EMBL" id="MBB5967257.1"/>
    </source>
</evidence>
<dbReference type="PROSITE" id="PS50077">
    <property type="entry name" value="HEAT_REPEAT"/>
    <property type="match status" value="1"/>
</dbReference>
<dbReference type="Gene3D" id="1.25.10.10">
    <property type="entry name" value="Leucine-rich Repeat Variant"/>
    <property type="match status" value="2"/>
</dbReference>
<dbReference type="InterPro" id="IPR004155">
    <property type="entry name" value="PBS_lyase_HEAT"/>
</dbReference>
<evidence type="ECO:0000256" key="2">
    <source>
        <dbReference type="SAM" id="Phobius"/>
    </source>
</evidence>
<feature type="transmembrane region" description="Helical" evidence="2">
    <location>
        <begin position="6"/>
        <end position="31"/>
    </location>
</feature>
<dbReference type="GO" id="GO:0016491">
    <property type="term" value="F:oxidoreductase activity"/>
    <property type="evidence" value="ECO:0007669"/>
    <property type="project" value="TreeGrafter"/>
</dbReference>
<name>A0A841DEC5_PLAVE</name>
<comment type="caution">
    <text evidence="3">The sequence shown here is derived from an EMBL/GenBank/DDBJ whole genome shotgun (WGS) entry which is preliminary data.</text>
</comment>
<dbReference type="PANTHER" id="PTHR12697:SF5">
    <property type="entry name" value="DEOXYHYPUSINE HYDROXYLASE"/>
    <property type="match status" value="1"/>
</dbReference>
<dbReference type="Pfam" id="PF13646">
    <property type="entry name" value="HEAT_2"/>
    <property type="match status" value="3"/>
</dbReference>
<dbReference type="InterPro" id="IPR016024">
    <property type="entry name" value="ARM-type_fold"/>
</dbReference>
<keyword evidence="2" id="KW-0812">Transmembrane</keyword>
<dbReference type="SUPFAM" id="SSF48371">
    <property type="entry name" value="ARM repeat"/>
    <property type="match status" value="1"/>
</dbReference>
<dbReference type="InterPro" id="IPR011989">
    <property type="entry name" value="ARM-like"/>
</dbReference>
<evidence type="ECO:0000256" key="1">
    <source>
        <dbReference type="ARBA" id="ARBA00045876"/>
    </source>
</evidence>
<reference evidence="3 4" key="1">
    <citation type="submission" date="2020-08" db="EMBL/GenBank/DDBJ databases">
        <title>Genomic Encyclopedia of Type Strains, Phase III (KMG-III): the genomes of soil and plant-associated and newly described type strains.</title>
        <authorList>
            <person name="Whitman W."/>
        </authorList>
    </citation>
    <scope>NUCLEOTIDE SEQUENCE [LARGE SCALE GENOMIC DNA]</scope>
    <source>
        <strain evidence="3 4">CECT 3303</strain>
    </source>
</reference>
<dbReference type="InterPro" id="IPR021133">
    <property type="entry name" value="HEAT_type_2"/>
</dbReference>
<sequence>MSTAQLVSLTLAMLAGAVTLLGLVIVTGRALHRRRTRRDARLAADFRPLLLELTGGDDDIDEPLRRLAALDRRRWRAVEPSAISLLTKVSGHAHAALVSLFAQRGLARAALRDLDRFGAVRRATAAHVLGLMGHTEAAPALAGLLSDRSPEVRAVAARALGQIGAAEAADPLLASLAAGGGVPFHLVAQSLIRLGPGARPALAKALYHPEAAVRAVAAEVLGLTGAVETARVLIGVLAGDPSGEVRVRTARSLGRLGTPVCLEALIHATGPAHPHAVRVEAATALGDLGSPRAVPALCDLLGDPQYHVAHNAARSLARLGSGPAMAVLAETVAERPGTTAAGHAWEALAVLDLQAGQLRRPPTAPVS</sequence>
<dbReference type="EMBL" id="JACHJJ010000031">
    <property type="protein sequence ID" value="MBB5967257.1"/>
    <property type="molecule type" value="Genomic_DNA"/>
</dbReference>
<accession>A0A841DEC5</accession>
<evidence type="ECO:0000313" key="4">
    <source>
        <dbReference type="Proteomes" id="UP000562352"/>
    </source>
</evidence>
<proteinExistence type="predicted"/>
<dbReference type="AlphaFoldDB" id="A0A841DEC5"/>
<keyword evidence="2" id="KW-0472">Membrane</keyword>
<gene>
    <name evidence="3" type="ORF">FHS22_006559</name>
</gene>
<dbReference type="RefSeq" id="WP_184947988.1">
    <property type="nucleotide sequence ID" value="NZ_BAAAWZ010000005.1"/>
</dbReference>
<keyword evidence="4" id="KW-1185">Reference proteome</keyword>
<dbReference type="SMART" id="SM00567">
    <property type="entry name" value="EZ_HEAT"/>
    <property type="match status" value="6"/>
</dbReference>
<organism evidence="3 4">
    <name type="scientific">Planomonospora venezuelensis</name>
    <dbReference type="NCBI Taxonomy" id="1999"/>
    <lineage>
        <taxon>Bacteria</taxon>
        <taxon>Bacillati</taxon>
        <taxon>Actinomycetota</taxon>
        <taxon>Actinomycetes</taxon>
        <taxon>Streptosporangiales</taxon>
        <taxon>Streptosporangiaceae</taxon>
        <taxon>Planomonospora</taxon>
    </lineage>
</organism>